<accession>A0A9W6ZW74</accession>
<protein>
    <submittedName>
        <fullName evidence="1">Uncharacterized protein</fullName>
    </submittedName>
</protein>
<feature type="non-terminal residue" evidence="1">
    <location>
        <position position="1"/>
    </location>
</feature>
<dbReference type="Proteomes" id="UP001165082">
    <property type="component" value="Unassembled WGS sequence"/>
</dbReference>
<dbReference type="AlphaFoldDB" id="A0A9W6ZW74"/>
<dbReference type="SUPFAM" id="SSF101898">
    <property type="entry name" value="NHL repeat"/>
    <property type="match status" value="1"/>
</dbReference>
<evidence type="ECO:0000313" key="2">
    <source>
        <dbReference type="Proteomes" id="UP001165082"/>
    </source>
</evidence>
<dbReference type="EMBL" id="BRXZ01003614">
    <property type="protein sequence ID" value="GMH58462.1"/>
    <property type="molecule type" value="Genomic_DNA"/>
</dbReference>
<gene>
    <name evidence="1" type="ORF">TrRE_jg11704</name>
</gene>
<name>A0A9W6ZW74_9STRA</name>
<feature type="non-terminal residue" evidence="1">
    <location>
        <position position="165"/>
    </location>
</feature>
<sequence length="165" mass="18173">WVCWDDVSNSEAFSVSTPTVTCTSFTDSPKCPQGQFSTSGFQPCEPCPSHLPHTLSPGSTSIESCISYSGNLVAVSQNGNKILSYSPGKESWDILTEEHEFMKAPRSIVWISATNFLVSSFFIDQVHEYRMDGTYVGLFCEVFEPEGIVLLPPPFNLVVVTSMDN</sequence>
<comment type="caution">
    <text evidence="1">The sequence shown here is derived from an EMBL/GenBank/DDBJ whole genome shotgun (WGS) entry which is preliminary data.</text>
</comment>
<proteinExistence type="predicted"/>
<keyword evidence="2" id="KW-1185">Reference proteome</keyword>
<organism evidence="1 2">
    <name type="scientific">Triparma retinervis</name>
    <dbReference type="NCBI Taxonomy" id="2557542"/>
    <lineage>
        <taxon>Eukaryota</taxon>
        <taxon>Sar</taxon>
        <taxon>Stramenopiles</taxon>
        <taxon>Ochrophyta</taxon>
        <taxon>Bolidophyceae</taxon>
        <taxon>Parmales</taxon>
        <taxon>Triparmaceae</taxon>
        <taxon>Triparma</taxon>
    </lineage>
</organism>
<reference evidence="1" key="1">
    <citation type="submission" date="2022-07" db="EMBL/GenBank/DDBJ databases">
        <title>Genome analysis of Parmales, a sister group of diatoms, reveals the evolutionary specialization of diatoms from phago-mixotrophs to photoautotrophs.</title>
        <authorList>
            <person name="Ban H."/>
            <person name="Sato S."/>
            <person name="Yoshikawa S."/>
            <person name="Kazumasa Y."/>
            <person name="Nakamura Y."/>
            <person name="Ichinomiya M."/>
            <person name="Saitoh K."/>
            <person name="Sato N."/>
            <person name="Blanc-Mathieu R."/>
            <person name="Endo H."/>
            <person name="Kuwata A."/>
            <person name="Ogata H."/>
        </authorList>
    </citation>
    <scope>NUCLEOTIDE SEQUENCE</scope>
</reference>
<evidence type="ECO:0000313" key="1">
    <source>
        <dbReference type="EMBL" id="GMH58462.1"/>
    </source>
</evidence>
<dbReference type="OrthoDB" id="4062651at2759"/>